<evidence type="ECO:0008006" key="3">
    <source>
        <dbReference type="Google" id="ProtNLM"/>
    </source>
</evidence>
<dbReference type="EMBL" id="JACRST010000029">
    <property type="protein sequence ID" value="MBC8547634.1"/>
    <property type="molecule type" value="Genomic_DNA"/>
</dbReference>
<organism evidence="1 2">
    <name type="scientific">Ligaoa zhengdingensis</name>
    <dbReference type="NCBI Taxonomy" id="2763658"/>
    <lineage>
        <taxon>Bacteria</taxon>
        <taxon>Bacillati</taxon>
        <taxon>Bacillota</taxon>
        <taxon>Clostridia</taxon>
        <taxon>Eubacteriales</taxon>
        <taxon>Oscillospiraceae</taxon>
        <taxon>Ligaoa</taxon>
    </lineage>
</organism>
<name>A0A926E209_9FIRM</name>
<reference evidence="1" key="1">
    <citation type="submission" date="2020-08" db="EMBL/GenBank/DDBJ databases">
        <title>Genome public.</title>
        <authorList>
            <person name="Liu C."/>
            <person name="Sun Q."/>
        </authorList>
    </citation>
    <scope>NUCLEOTIDE SEQUENCE</scope>
    <source>
        <strain evidence="1">NSJ-31</strain>
    </source>
</reference>
<proteinExistence type="predicted"/>
<keyword evidence="2" id="KW-1185">Reference proteome</keyword>
<comment type="caution">
    <text evidence="1">The sequence shown here is derived from an EMBL/GenBank/DDBJ whole genome shotgun (WGS) entry which is preliminary data.</text>
</comment>
<dbReference type="Proteomes" id="UP000653127">
    <property type="component" value="Unassembled WGS sequence"/>
</dbReference>
<gene>
    <name evidence="1" type="ORF">H8711_11950</name>
</gene>
<protein>
    <recommendedName>
        <fullName evidence="3">Lipoprotein</fullName>
    </recommendedName>
</protein>
<evidence type="ECO:0000313" key="2">
    <source>
        <dbReference type="Proteomes" id="UP000653127"/>
    </source>
</evidence>
<dbReference type="PROSITE" id="PS51257">
    <property type="entry name" value="PROKAR_LIPOPROTEIN"/>
    <property type="match status" value="1"/>
</dbReference>
<evidence type="ECO:0000313" key="1">
    <source>
        <dbReference type="EMBL" id="MBC8547634.1"/>
    </source>
</evidence>
<accession>A0A926E209</accession>
<dbReference type="AlphaFoldDB" id="A0A926E209"/>
<sequence length="147" mass="16155">MEKIWTVLLVLLLALGITACKKGGDVSHPEPAVDLTDFTTVGYDFEPGDFKYQFELTKEEKAEFDAMMQPETWEAAAQAELPEYGLNCVLSAKSSTAFLYVTPWDEEDTAIIKIVPIDAIGDGSDSVFYFAPPEVGDAASKFMSAFH</sequence>
<dbReference type="RefSeq" id="WP_249283677.1">
    <property type="nucleotide sequence ID" value="NZ_JACRST010000029.1"/>
</dbReference>